<comment type="caution">
    <text evidence="2">The sequence shown here is derived from an EMBL/GenBank/DDBJ whole genome shotgun (WGS) entry which is preliminary data.</text>
</comment>
<dbReference type="InterPro" id="IPR006070">
    <property type="entry name" value="Sua5-like_dom"/>
</dbReference>
<feature type="non-terminal residue" evidence="2">
    <location>
        <position position="1"/>
    </location>
</feature>
<evidence type="ECO:0000313" key="2">
    <source>
        <dbReference type="EMBL" id="KRO94887.1"/>
    </source>
</evidence>
<dbReference type="InterPro" id="IPR052532">
    <property type="entry name" value="SUA5_domain"/>
</dbReference>
<sequence length="154" mass="17317">RIRSIRQLDKHHNFTLVCRDLSELANYAKVDNSAFRILKASTPGPFTFILTATSEVPKRLQHPKRKTIGIRVPDSPIVKALLDELGEPLMSVTLIMPNDEYPLSDPHDIRETMQRYVDVIIDGGYCGVEPTTVIDMTDSNPKILRQGMGDFANP</sequence>
<dbReference type="SUPFAM" id="SSF55821">
    <property type="entry name" value="YrdC/RibB"/>
    <property type="match status" value="1"/>
</dbReference>
<proteinExistence type="predicted"/>
<gene>
    <name evidence="2" type="ORF">ABS24_09535</name>
</gene>
<dbReference type="InterPro" id="IPR017945">
    <property type="entry name" value="DHBP_synth_RibB-like_a/b_dom"/>
</dbReference>
<reference evidence="2 3" key="1">
    <citation type="submission" date="2015-10" db="EMBL/GenBank/DDBJ databases">
        <title>Metagenome-Assembled Genomes uncover a global brackish microbiome.</title>
        <authorList>
            <person name="Hugerth L.W."/>
            <person name="Larsson J."/>
            <person name="Alneberg J."/>
            <person name="Lindh M.V."/>
            <person name="Legrand C."/>
            <person name="Pinhassi J."/>
            <person name="Andersson A.F."/>
        </authorList>
    </citation>
    <scope>NUCLEOTIDE SEQUENCE [LARGE SCALE GENOMIC DNA]</scope>
    <source>
        <strain evidence="2">BACL26 MAG-121220-bin70</strain>
    </source>
</reference>
<feature type="domain" description="YrdC-like" evidence="1">
    <location>
        <begin position="1"/>
        <end position="149"/>
    </location>
</feature>
<organism evidence="2 3">
    <name type="scientific">SAR92 bacterium BACL26 MAG-121220-bin70</name>
    <dbReference type="NCBI Taxonomy" id="1655626"/>
    <lineage>
        <taxon>Bacteria</taxon>
        <taxon>Pseudomonadati</taxon>
        <taxon>Pseudomonadota</taxon>
        <taxon>Gammaproteobacteria</taxon>
        <taxon>Cellvibrionales</taxon>
        <taxon>Porticoccaceae</taxon>
        <taxon>SAR92 clade</taxon>
    </lineage>
</organism>
<dbReference type="GO" id="GO:0003725">
    <property type="term" value="F:double-stranded RNA binding"/>
    <property type="evidence" value="ECO:0007669"/>
    <property type="project" value="InterPro"/>
</dbReference>
<dbReference type="EMBL" id="LICA01000126">
    <property type="protein sequence ID" value="KRO94887.1"/>
    <property type="molecule type" value="Genomic_DNA"/>
</dbReference>
<dbReference type="Gene3D" id="3.90.870.10">
    <property type="entry name" value="DHBP synthase"/>
    <property type="match status" value="1"/>
</dbReference>
<dbReference type="Pfam" id="PF01300">
    <property type="entry name" value="Sua5_yciO_yrdC"/>
    <property type="match status" value="1"/>
</dbReference>
<name>A0A0R2U5R2_9GAMM</name>
<evidence type="ECO:0000313" key="3">
    <source>
        <dbReference type="Proteomes" id="UP000051213"/>
    </source>
</evidence>
<evidence type="ECO:0000259" key="1">
    <source>
        <dbReference type="PROSITE" id="PS51163"/>
    </source>
</evidence>
<protein>
    <recommendedName>
        <fullName evidence="1">YrdC-like domain-containing protein</fullName>
    </recommendedName>
</protein>
<dbReference type="PANTHER" id="PTHR42828">
    <property type="entry name" value="DHBP SYNTHASE RIBB-LIKE ALPHA/BETA DOMAIN-CONTAINING PROTEIN"/>
    <property type="match status" value="1"/>
</dbReference>
<dbReference type="PANTHER" id="PTHR42828:SF3">
    <property type="entry name" value="THREONYLCARBAMOYL-AMP SYNTHASE"/>
    <property type="match status" value="1"/>
</dbReference>
<accession>A0A0R2U5R2</accession>
<dbReference type="AlphaFoldDB" id="A0A0R2U5R2"/>
<dbReference type="Proteomes" id="UP000051213">
    <property type="component" value="Unassembled WGS sequence"/>
</dbReference>
<dbReference type="PROSITE" id="PS51163">
    <property type="entry name" value="YRDC"/>
    <property type="match status" value="1"/>
</dbReference>
<dbReference type="NCBIfam" id="TIGR00057">
    <property type="entry name" value="L-threonylcarbamoyladenylate synthase"/>
    <property type="match status" value="1"/>
</dbReference>